<evidence type="ECO:0000313" key="4">
    <source>
        <dbReference type="Proteomes" id="UP000553957"/>
    </source>
</evidence>
<comment type="caution">
    <text evidence="2">The sequence shown here is derived from an EMBL/GenBank/DDBJ whole genome shotgun (WGS) entry which is preliminary data.</text>
</comment>
<sequence>MTRLTAGRYRDLCAIAGDALDHPSPEIRKAGSDFGWTVAVYLLGHRDPVTNKLIIDYVGSAVRPSSDAGARTREHLRDLQKKERFTCQVALPLRRDLAVGDVRRLEGEIARALGVPRWCQRVPGGRRTA</sequence>
<organism evidence="2 3">
    <name type="scientific">Kribbella sandramycini</name>
    <dbReference type="NCBI Taxonomy" id="60450"/>
    <lineage>
        <taxon>Bacteria</taxon>
        <taxon>Bacillati</taxon>
        <taxon>Actinomycetota</taxon>
        <taxon>Actinomycetes</taxon>
        <taxon>Propionibacteriales</taxon>
        <taxon>Kribbellaceae</taxon>
        <taxon>Kribbella</taxon>
    </lineage>
</organism>
<dbReference type="AlphaFoldDB" id="A0A7Y4P0A8"/>
<dbReference type="Proteomes" id="UP000534306">
    <property type="component" value="Unassembled WGS sequence"/>
</dbReference>
<keyword evidence="3" id="KW-1185">Reference proteome</keyword>
<reference evidence="1 4" key="2">
    <citation type="submission" date="2020-08" db="EMBL/GenBank/DDBJ databases">
        <title>Sequencing the genomes of 1000 actinobacteria strains.</title>
        <authorList>
            <person name="Klenk H.-P."/>
        </authorList>
    </citation>
    <scope>NUCLEOTIDE SEQUENCE [LARGE SCALE GENOMIC DNA]</scope>
    <source>
        <strain evidence="1 4">DSM 15626</strain>
    </source>
</reference>
<dbReference type="Proteomes" id="UP000553957">
    <property type="component" value="Unassembled WGS sequence"/>
</dbReference>
<protein>
    <submittedName>
        <fullName evidence="2">Uncharacterized protein</fullName>
    </submittedName>
</protein>
<dbReference type="RefSeq" id="WP_171674936.1">
    <property type="nucleotide sequence ID" value="NZ_BAAAGT010000006.1"/>
</dbReference>
<dbReference type="EMBL" id="JABJRC010000004">
    <property type="protein sequence ID" value="NOL42456.1"/>
    <property type="molecule type" value="Genomic_DNA"/>
</dbReference>
<evidence type="ECO:0000313" key="3">
    <source>
        <dbReference type="Proteomes" id="UP000534306"/>
    </source>
</evidence>
<name>A0A7Y4P0A8_9ACTN</name>
<dbReference type="EMBL" id="JACHKF010000001">
    <property type="protein sequence ID" value="MBB6564754.1"/>
    <property type="molecule type" value="Genomic_DNA"/>
</dbReference>
<gene>
    <name evidence="1" type="ORF">HNR71_000391</name>
    <name evidence="2" type="ORF">HPO96_19600</name>
</gene>
<evidence type="ECO:0000313" key="2">
    <source>
        <dbReference type="EMBL" id="NOL42456.1"/>
    </source>
</evidence>
<accession>A0A7Y4P0A8</accession>
<reference evidence="2 3" key="1">
    <citation type="submission" date="2020-05" db="EMBL/GenBank/DDBJ databases">
        <title>Genome sequence of Kribbella sandramycini ATCC 39419.</title>
        <authorList>
            <person name="Maclea K.S."/>
            <person name="Fair J.L."/>
        </authorList>
    </citation>
    <scope>NUCLEOTIDE SEQUENCE [LARGE SCALE GENOMIC DNA]</scope>
    <source>
        <strain evidence="2 3">ATCC 39419</strain>
    </source>
</reference>
<evidence type="ECO:0000313" key="1">
    <source>
        <dbReference type="EMBL" id="MBB6564754.1"/>
    </source>
</evidence>
<proteinExistence type="predicted"/>